<dbReference type="InterPro" id="IPR036388">
    <property type="entry name" value="WH-like_DNA-bd_sf"/>
</dbReference>
<dbReference type="InterPro" id="IPR036390">
    <property type="entry name" value="WH_DNA-bd_sf"/>
</dbReference>
<dbReference type="SUPFAM" id="SSF46785">
    <property type="entry name" value="Winged helix' DNA-binding domain"/>
    <property type="match status" value="1"/>
</dbReference>
<evidence type="ECO:0000256" key="2">
    <source>
        <dbReference type="ARBA" id="ARBA00023015"/>
    </source>
</evidence>
<dbReference type="PROSITE" id="PS50931">
    <property type="entry name" value="HTH_LYSR"/>
    <property type="match status" value="1"/>
</dbReference>
<evidence type="ECO:0000313" key="6">
    <source>
        <dbReference type="Proteomes" id="UP000062260"/>
    </source>
</evidence>
<reference evidence="6" key="2">
    <citation type="submission" date="2016-01" db="EMBL/GenBank/DDBJ databases">
        <title>Six Aerococcus type strain genome sequencing and assembly using PacBio and Illumina Hiseq.</title>
        <authorList>
            <person name="Carkaci D."/>
            <person name="Dargis R."/>
            <person name="Nielsen X.C."/>
            <person name="Skovgaard O."/>
            <person name="Fuursted K."/>
            <person name="Christensen J.J."/>
        </authorList>
    </citation>
    <scope>NUCLEOTIDE SEQUENCE [LARGE SCALE GENOMIC DNA]</scope>
    <source>
        <strain evidence="6">CCUG42038B</strain>
    </source>
</reference>
<dbReference type="Proteomes" id="UP000062260">
    <property type="component" value="Chromosome"/>
</dbReference>
<dbReference type="CDD" id="cd05466">
    <property type="entry name" value="PBP2_LTTR_substrate"/>
    <property type="match status" value="1"/>
</dbReference>
<keyword evidence="3" id="KW-0238">DNA-binding</keyword>
<dbReference type="STRING" id="128944.AWM75_08035"/>
<gene>
    <name evidence="5" type="ORF">AWM75_08035</name>
</gene>
<dbReference type="Pfam" id="PF03466">
    <property type="entry name" value="LysR_substrate"/>
    <property type="match status" value="1"/>
</dbReference>
<keyword evidence="6" id="KW-1185">Reference proteome</keyword>
<dbReference type="PRINTS" id="PR00039">
    <property type="entry name" value="HTHLYSR"/>
</dbReference>
<dbReference type="InterPro" id="IPR000847">
    <property type="entry name" value="LysR_HTH_N"/>
</dbReference>
<reference evidence="5 6" key="1">
    <citation type="journal article" date="2016" name="Genome Announc.">
        <title>Complete Genome Sequences of Aerococcus christensenii CCUG 28831T, Aerococcus sanguinicola CCUG 43001T, Aerococcus urinae CCUG 36881T, Aerococcus urinaeequi CCUG 28094T, Aerococcus urinaehominis CCUG 42038 BT, and Aerococcus viridans CCUG 4311T.</title>
        <authorList>
            <person name="Carkaci D."/>
            <person name="Dargis R."/>
            <person name="Nielsen X.C."/>
            <person name="Skovgaard O."/>
            <person name="Fuursted K."/>
            <person name="Christensen J.J."/>
        </authorList>
    </citation>
    <scope>NUCLEOTIDE SEQUENCE [LARGE SCALE GENOMIC DNA]</scope>
    <source>
        <strain evidence="5 6">CCUG42038B</strain>
    </source>
</reference>
<dbReference type="EMBL" id="CP014163">
    <property type="protein sequence ID" value="AMB99920.1"/>
    <property type="molecule type" value="Genomic_DNA"/>
</dbReference>
<keyword evidence="4" id="KW-0804">Transcription</keyword>
<evidence type="ECO:0000256" key="3">
    <source>
        <dbReference type="ARBA" id="ARBA00023125"/>
    </source>
</evidence>
<evidence type="ECO:0000256" key="1">
    <source>
        <dbReference type="ARBA" id="ARBA00009437"/>
    </source>
</evidence>
<dbReference type="GO" id="GO:0003677">
    <property type="term" value="F:DNA binding"/>
    <property type="evidence" value="ECO:0007669"/>
    <property type="project" value="UniProtKB-KW"/>
</dbReference>
<dbReference type="SUPFAM" id="SSF53850">
    <property type="entry name" value="Periplasmic binding protein-like II"/>
    <property type="match status" value="1"/>
</dbReference>
<dbReference type="FunFam" id="1.10.10.10:FF:000001">
    <property type="entry name" value="LysR family transcriptional regulator"/>
    <property type="match status" value="1"/>
</dbReference>
<dbReference type="GO" id="GO:0005829">
    <property type="term" value="C:cytosol"/>
    <property type="evidence" value="ECO:0007669"/>
    <property type="project" value="TreeGrafter"/>
</dbReference>
<dbReference type="InterPro" id="IPR050950">
    <property type="entry name" value="HTH-type_LysR_regulators"/>
</dbReference>
<dbReference type="InterPro" id="IPR005119">
    <property type="entry name" value="LysR_subst-bd"/>
</dbReference>
<accession>A0A0X8FMB8</accession>
<keyword evidence="2" id="KW-0805">Transcription regulation</keyword>
<sequence length="301" mass="34134">MNLDQLFYIVEIAQTRSLTQAARNIHVSQAGLSQSLAQLEDELQVTIFKRTVKGSELTPEGERIVDQARQVLAAVADLKAEAASINSNQPLLFKMGVANELMAQFATEIQIFQDQHPHFQLSLAEGLTDQIVSEVRAGNLDLGFIVVNRQRYDQLLDLQFKAVMPAQFKVYMASDHPLAKQDQLSATDLKQVKLAVFTDEYIEDFIADFTNQHGPLNVVLRTTAFKLVYDYMVNQGAVSIIRDSQFHNKLHQDQGSQIVGRDLQTADRHQFMLGWLYRDDRHFNHLERAFIQAMTASLQVD</sequence>
<name>A0A0X8FMB8_9LACT</name>
<dbReference type="RefSeq" id="WP_067980629.1">
    <property type="nucleotide sequence ID" value="NZ_CP014163.1"/>
</dbReference>
<protein>
    <submittedName>
        <fullName evidence="5">Uncharacterized protein</fullName>
    </submittedName>
</protein>
<dbReference type="Pfam" id="PF00126">
    <property type="entry name" value="HTH_1"/>
    <property type="match status" value="1"/>
</dbReference>
<dbReference type="Gene3D" id="1.10.10.10">
    <property type="entry name" value="Winged helix-like DNA-binding domain superfamily/Winged helix DNA-binding domain"/>
    <property type="match status" value="1"/>
</dbReference>
<proteinExistence type="inferred from homology"/>
<dbReference type="PANTHER" id="PTHR30419">
    <property type="entry name" value="HTH-TYPE TRANSCRIPTIONAL REGULATOR YBHD"/>
    <property type="match status" value="1"/>
</dbReference>
<dbReference type="KEGG" id="auh:AWM75_08035"/>
<dbReference type="Gene3D" id="3.40.190.290">
    <property type="match status" value="1"/>
</dbReference>
<organism evidence="5 6">
    <name type="scientific">Aerococcus urinaehominis</name>
    <dbReference type="NCBI Taxonomy" id="128944"/>
    <lineage>
        <taxon>Bacteria</taxon>
        <taxon>Bacillati</taxon>
        <taxon>Bacillota</taxon>
        <taxon>Bacilli</taxon>
        <taxon>Lactobacillales</taxon>
        <taxon>Aerococcaceae</taxon>
        <taxon>Aerococcus</taxon>
    </lineage>
</organism>
<comment type="similarity">
    <text evidence="1">Belongs to the LysR transcriptional regulatory family.</text>
</comment>
<dbReference type="AlphaFoldDB" id="A0A0X8FMB8"/>
<dbReference type="OrthoDB" id="9803735at2"/>
<evidence type="ECO:0000256" key="4">
    <source>
        <dbReference type="ARBA" id="ARBA00023163"/>
    </source>
</evidence>
<evidence type="ECO:0000313" key="5">
    <source>
        <dbReference type="EMBL" id="AMB99920.1"/>
    </source>
</evidence>
<dbReference type="GO" id="GO:0003700">
    <property type="term" value="F:DNA-binding transcription factor activity"/>
    <property type="evidence" value="ECO:0007669"/>
    <property type="project" value="InterPro"/>
</dbReference>